<dbReference type="EMBL" id="JBAHYK010000224">
    <property type="protein sequence ID" value="KAL0576417.1"/>
    <property type="molecule type" value="Genomic_DNA"/>
</dbReference>
<dbReference type="PROSITE" id="PS00107">
    <property type="entry name" value="PROTEIN_KINASE_ATP"/>
    <property type="match status" value="1"/>
</dbReference>
<protein>
    <recommendedName>
        <fullName evidence="6">Protein kinase domain-containing protein</fullName>
    </recommendedName>
</protein>
<evidence type="ECO:0000256" key="2">
    <source>
        <dbReference type="ARBA" id="ARBA00022741"/>
    </source>
</evidence>
<dbReference type="CDD" id="cd21037">
    <property type="entry name" value="MLKL_NTD"/>
    <property type="match status" value="1"/>
</dbReference>
<dbReference type="SMART" id="SM00220">
    <property type="entry name" value="S_TKc"/>
    <property type="match status" value="1"/>
</dbReference>
<dbReference type="PANTHER" id="PTHR44329:SF272">
    <property type="entry name" value="PROTEIN KINASE SUPERFAMILY PROTEIN"/>
    <property type="match status" value="1"/>
</dbReference>
<accession>A0ABR3FMV1</accession>
<keyword evidence="3 4" id="KW-0067">ATP-binding</keyword>
<dbReference type="Gene3D" id="3.30.200.20">
    <property type="entry name" value="Phosphorylase Kinase, domain 1"/>
    <property type="match status" value="1"/>
</dbReference>
<sequence>MSLLPPTAQTSSLQSSPRISIPSSTRRAAGEPAESTSAGVSPTNQTLQNSFTSDHDHGYLSSSVSSLFRRQGRDVGHAVNVSSPTSRASSVDRRSDTPSWIDKYSPRPWKMTPRKKEPVPKEQTEAYLRTEARVKLAVDVIKHTARGALEVAEEVGELLPGLGIAAKLLSNIWDAVEGVDSNRLACLRLTERCAEILLAVNEELDEAEEVVGHEMQLPLERLEESFSQFHGFLVEQNTQPFWARYLKRDEILEKIDNCDKALNDALFLFNMRIQLRLMANIKGLARPHESVAPRGLELEVTDNEEPSPLDEVDSEFGDFKNLDSDVDPPSPSLQSVPLDDLAIEEASNIRNFLRTLQEHQNRLDRARDSSDIRQLLSSALKSDTNQEMIRILQMGKHDMLHAIRYFLEAWDTRPLHSHVPGSSRLPPLKDLPRIRSMTWPLDEKQGNLLDKEYLDPDILRGPLNVGLPSWTINKSQVTCQELIGHGFFSRVYKGTWRHRTVAIKILESSTPRDLFISEFEVWKTLNHPNVLRLLGMSDPAGPGKLWFFVSPFMRNGTLPQYLKRLEWEFAGLGFHENTNRSMALELARFVLEIARGMEYLHDCRVVHGDLKGANILMDNDSRCVLADFGHSKFTSQITHSDPKPNHGFRWQSPELMAGRSLLSRENDIYAYAITSVEVLTMGSLPWPMLPDDLVKIRVLDKKERPPYPVSLTNSLGIGDIIERCWDTAPMERPSFSKVVRELELATQRRARGTSA</sequence>
<dbReference type="PROSITE" id="PS50011">
    <property type="entry name" value="PROTEIN_KINASE_DOM"/>
    <property type="match status" value="1"/>
</dbReference>
<keyword evidence="1" id="KW-0723">Serine/threonine-protein kinase</keyword>
<feature type="binding site" evidence="4">
    <location>
        <position position="504"/>
    </location>
    <ligand>
        <name>ATP</name>
        <dbReference type="ChEBI" id="CHEBI:30616"/>
    </ligand>
</feature>
<organism evidence="7 8">
    <name type="scientific">Marasmius crinis-equi</name>
    <dbReference type="NCBI Taxonomy" id="585013"/>
    <lineage>
        <taxon>Eukaryota</taxon>
        <taxon>Fungi</taxon>
        <taxon>Dikarya</taxon>
        <taxon>Basidiomycota</taxon>
        <taxon>Agaricomycotina</taxon>
        <taxon>Agaricomycetes</taxon>
        <taxon>Agaricomycetidae</taxon>
        <taxon>Agaricales</taxon>
        <taxon>Marasmiineae</taxon>
        <taxon>Marasmiaceae</taxon>
        <taxon>Marasmius</taxon>
    </lineage>
</organism>
<comment type="caution">
    <text evidence="7">The sequence shown here is derived from an EMBL/GenBank/DDBJ whole genome shotgun (WGS) entry which is preliminary data.</text>
</comment>
<evidence type="ECO:0000313" key="8">
    <source>
        <dbReference type="Proteomes" id="UP001465976"/>
    </source>
</evidence>
<dbReference type="InterPro" id="IPR001245">
    <property type="entry name" value="Ser-Thr/Tyr_kinase_cat_dom"/>
</dbReference>
<feature type="compositionally biased region" description="Polar residues" evidence="5">
    <location>
        <begin position="34"/>
        <end position="52"/>
    </location>
</feature>
<dbReference type="Pfam" id="PF07714">
    <property type="entry name" value="PK_Tyr_Ser-Thr"/>
    <property type="match status" value="1"/>
</dbReference>
<dbReference type="Gene3D" id="1.10.510.10">
    <property type="entry name" value="Transferase(Phosphotransferase) domain 1"/>
    <property type="match status" value="1"/>
</dbReference>
<dbReference type="Proteomes" id="UP001465976">
    <property type="component" value="Unassembled WGS sequence"/>
</dbReference>
<proteinExistence type="predicted"/>
<dbReference type="InterPro" id="IPR000719">
    <property type="entry name" value="Prot_kinase_dom"/>
</dbReference>
<evidence type="ECO:0000256" key="3">
    <source>
        <dbReference type="ARBA" id="ARBA00022840"/>
    </source>
</evidence>
<dbReference type="InterPro" id="IPR017441">
    <property type="entry name" value="Protein_kinase_ATP_BS"/>
</dbReference>
<evidence type="ECO:0000256" key="5">
    <source>
        <dbReference type="SAM" id="MobiDB-lite"/>
    </source>
</evidence>
<feature type="region of interest" description="Disordered" evidence="5">
    <location>
        <begin position="1"/>
        <end position="57"/>
    </location>
</feature>
<dbReference type="PRINTS" id="PR00109">
    <property type="entry name" value="TYRKINASE"/>
</dbReference>
<evidence type="ECO:0000259" key="6">
    <source>
        <dbReference type="PROSITE" id="PS50011"/>
    </source>
</evidence>
<dbReference type="InterPro" id="IPR051681">
    <property type="entry name" value="Ser/Thr_Kinases-Pseudokinases"/>
</dbReference>
<feature type="domain" description="Protein kinase" evidence="6">
    <location>
        <begin position="477"/>
        <end position="744"/>
    </location>
</feature>
<keyword evidence="1" id="KW-0418">Kinase</keyword>
<feature type="compositionally biased region" description="Basic and acidic residues" evidence="5">
    <location>
        <begin position="114"/>
        <end position="124"/>
    </location>
</feature>
<dbReference type="PANTHER" id="PTHR44329">
    <property type="entry name" value="SERINE/THREONINE-PROTEIN KINASE TNNI3K-RELATED"/>
    <property type="match status" value="1"/>
</dbReference>
<reference evidence="7 8" key="1">
    <citation type="submission" date="2024-02" db="EMBL/GenBank/DDBJ databases">
        <title>A draft genome for the cacao thread blight pathogen Marasmius crinis-equi.</title>
        <authorList>
            <person name="Cohen S.P."/>
            <person name="Baruah I.K."/>
            <person name="Amoako-Attah I."/>
            <person name="Bukari Y."/>
            <person name="Meinhardt L.W."/>
            <person name="Bailey B.A."/>
        </authorList>
    </citation>
    <scope>NUCLEOTIDE SEQUENCE [LARGE SCALE GENOMIC DNA]</scope>
    <source>
        <strain evidence="7 8">GH-76</strain>
    </source>
</reference>
<keyword evidence="1" id="KW-0808">Transferase</keyword>
<evidence type="ECO:0000313" key="7">
    <source>
        <dbReference type="EMBL" id="KAL0576417.1"/>
    </source>
</evidence>
<dbReference type="InterPro" id="IPR059179">
    <property type="entry name" value="MLKL-like_MCAfunc"/>
</dbReference>
<name>A0ABR3FMV1_9AGAR</name>
<feature type="compositionally biased region" description="Polar residues" evidence="5">
    <location>
        <begin position="80"/>
        <end position="89"/>
    </location>
</feature>
<dbReference type="InterPro" id="IPR036537">
    <property type="entry name" value="Adaptor_Cbl_N_dom_sf"/>
</dbReference>
<keyword evidence="8" id="KW-1185">Reference proteome</keyword>
<keyword evidence="2 4" id="KW-0547">Nucleotide-binding</keyword>
<evidence type="ECO:0000256" key="1">
    <source>
        <dbReference type="ARBA" id="ARBA00022527"/>
    </source>
</evidence>
<gene>
    <name evidence="7" type="ORF">V5O48_005553</name>
</gene>
<dbReference type="PROSITE" id="PS00108">
    <property type="entry name" value="PROTEIN_KINASE_ST"/>
    <property type="match status" value="1"/>
</dbReference>
<feature type="compositionally biased region" description="Low complexity" evidence="5">
    <location>
        <begin position="9"/>
        <end position="26"/>
    </location>
</feature>
<feature type="region of interest" description="Disordered" evidence="5">
    <location>
        <begin position="75"/>
        <end position="124"/>
    </location>
</feature>
<dbReference type="InterPro" id="IPR008271">
    <property type="entry name" value="Ser/Thr_kinase_AS"/>
</dbReference>
<dbReference type="SUPFAM" id="SSF56112">
    <property type="entry name" value="Protein kinase-like (PK-like)"/>
    <property type="match status" value="1"/>
</dbReference>
<dbReference type="Gene3D" id="1.20.930.20">
    <property type="entry name" value="Adaptor protein Cbl, N-terminal domain"/>
    <property type="match status" value="1"/>
</dbReference>
<evidence type="ECO:0000256" key="4">
    <source>
        <dbReference type="PROSITE-ProRule" id="PRU10141"/>
    </source>
</evidence>
<dbReference type="InterPro" id="IPR011009">
    <property type="entry name" value="Kinase-like_dom_sf"/>
</dbReference>